<organism evidence="1 2">
    <name type="scientific">Siphonobacter aquaeclarae</name>
    <dbReference type="NCBI Taxonomy" id="563176"/>
    <lineage>
        <taxon>Bacteria</taxon>
        <taxon>Pseudomonadati</taxon>
        <taxon>Bacteroidota</taxon>
        <taxon>Cytophagia</taxon>
        <taxon>Cytophagales</taxon>
        <taxon>Cytophagaceae</taxon>
        <taxon>Siphonobacter</taxon>
    </lineage>
</organism>
<dbReference type="Gene3D" id="2.60.40.1820">
    <property type="match status" value="1"/>
</dbReference>
<dbReference type="EMBL" id="FNGS01000006">
    <property type="protein sequence ID" value="SDM44276.1"/>
    <property type="molecule type" value="Genomic_DNA"/>
</dbReference>
<sequence>MKNKTLIILLIVAGVILLVWKKVKAVVGLEYALGLPGKFKIQNGAQGKELHFRLPVDVKNQRNTKLIYQGADIMVTSADNKPLGRIWDTNQIEIEPLNTTTVYLPVILSGQNTVNLLVLAAAAIASGWTKEQRSVVFNFSGDIKGEGFTIPITASVLIDPLGNFY</sequence>
<reference evidence="1 2" key="1">
    <citation type="submission" date="2016-10" db="EMBL/GenBank/DDBJ databases">
        <authorList>
            <person name="de Groot N.N."/>
        </authorList>
    </citation>
    <scope>NUCLEOTIDE SEQUENCE [LARGE SCALE GENOMIC DNA]</scope>
    <source>
        <strain evidence="1 2">DSM 21668</strain>
    </source>
</reference>
<name>A0A1G9T9G0_9BACT</name>
<dbReference type="AlphaFoldDB" id="A0A1G9T9G0"/>
<evidence type="ECO:0008006" key="3">
    <source>
        <dbReference type="Google" id="ProtNLM"/>
    </source>
</evidence>
<gene>
    <name evidence="1" type="ORF">SAMN04488090_3468</name>
</gene>
<accession>A0A1G9T9G0</accession>
<dbReference type="STRING" id="563176.SAMN04488090_3468"/>
<dbReference type="Proteomes" id="UP000198901">
    <property type="component" value="Unassembled WGS sequence"/>
</dbReference>
<evidence type="ECO:0000313" key="1">
    <source>
        <dbReference type="EMBL" id="SDM44276.1"/>
    </source>
</evidence>
<dbReference type="RefSeq" id="WP_093205030.1">
    <property type="nucleotide sequence ID" value="NZ_FNGS01000006.1"/>
</dbReference>
<protein>
    <recommendedName>
        <fullName evidence="3">Late embryogenesis abundant protein LEA-2 subgroup domain-containing protein</fullName>
    </recommendedName>
</protein>
<evidence type="ECO:0000313" key="2">
    <source>
        <dbReference type="Proteomes" id="UP000198901"/>
    </source>
</evidence>
<keyword evidence="2" id="KW-1185">Reference proteome</keyword>
<proteinExistence type="predicted"/>